<feature type="chain" id="PRO_5034636056" description="Secreted protein" evidence="1">
    <location>
        <begin position="20"/>
        <end position="105"/>
    </location>
</feature>
<proteinExistence type="predicted"/>
<reference evidence="2" key="1">
    <citation type="submission" date="2021-05" db="EMBL/GenBank/DDBJ databases">
        <authorList>
            <person name="Alioto T."/>
            <person name="Alioto T."/>
            <person name="Gomez Garrido J."/>
        </authorList>
    </citation>
    <scope>NUCLEOTIDE SEQUENCE</scope>
</reference>
<protein>
    <recommendedName>
        <fullName evidence="3">Secreted protein</fullName>
    </recommendedName>
</protein>
<organism evidence="2">
    <name type="scientific">Cacopsylla melanoneura</name>
    <dbReference type="NCBI Taxonomy" id="428564"/>
    <lineage>
        <taxon>Eukaryota</taxon>
        <taxon>Metazoa</taxon>
        <taxon>Ecdysozoa</taxon>
        <taxon>Arthropoda</taxon>
        <taxon>Hexapoda</taxon>
        <taxon>Insecta</taxon>
        <taxon>Pterygota</taxon>
        <taxon>Neoptera</taxon>
        <taxon>Paraneoptera</taxon>
        <taxon>Hemiptera</taxon>
        <taxon>Sternorrhyncha</taxon>
        <taxon>Psylloidea</taxon>
        <taxon>Psyllidae</taxon>
        <taxon>Psyllinae</taxon>
        <taxon>Cacopsylla</taxon>
    </lineage>
</organism>
<evidence type="ECO:0008006" key="3">
    <source>
        <dbReference type="Google" id="ProtNLM"/>
    </source>
</evidence>
<keyword evidence="1" id="KW-0732">Signal</keyword>
<name>A0A8D8TT04_9HEMI</name>
<dbReference type="EMBL" id="HBUF01318604">
    <property type="protein sequence ID" value="CAG6694506.1"/>
    <property type="molecule type" value="Transcribed_RNA"/>
</dbReference>
<sequence>MILLLILTRSLLVCCIVESFREKIKGSITRGSVLFQSQQIPGAYIEPVIFAFLSRFADFAILFTTLHTSHLTYLETKLLSVMVAMMLFRSKRHPSKNRINVCMSR</sequence>
<dbReference type="AlphaFoldDB" id="A0A8D8TT04"/>
<evidence type="ECO:0000313" key="2">
    <source>
        <dbReference type="EMBL" id="CAG6694506.1"/>
    </source>
</evidence>
<accession>A0A8D8TT04</accession>
<feature type="signal peptide" evidence="1">
    <location>
        <begin position="1"/>
        <end position="19"/>
    </location>
</feature>
<evidence type="ECO:0000256" key="1">
    <source>
        <dbReference type="SAM" id="SignalP"/>
    </source>
</evidence>